<evidence type="ECO:0000259" key="1">
    <source>
        <dbReference type="Pfam" id="PF12146"/>
    </source>
</evidence>
<dbReference type="Proteomes" id="UP000517916">
    <property type="component" value="Unassembled WGS sequence"/>
</dbReference>
<sequence>MPPSPRTPQLTEWAPAEDRQVTAVALLLHGGRSHSHGAANRRRLTYLRMVPFARDLHRAGGGQGLAVWLLSYRYRGWNAPDLDPVRDARWALDRLHERHPGVPAVLVGHSMGGRTAFRVADDPAVRGVCALAPWTEPEEPVEALAGRQLLIAHGDRERWTDPALSYQYALRARRIAEVARFDVHGDGHAMLRRAPEWTRLVTGFTLGCLGFEPMPPVITNAMCEPAPNGLRVPLKGAVR</sequence>
<feature type="domain" description="Serine aminopeptidase S33" evidence="1">
    <location>
        <begin position="73"/>
        <end position="141"/>
    </location>
</feature>
<keyword evidence="3" id="KW-1185">Reference proteome</keyword>
<accession>A0ABR6BY92</accession>
<dbReference type="InterPro" id="IPR022742">
    <property type="entry name" value="Hydrolase_4"/>
</dbReference>
<reference evidence="2 3" key="1">
    <citation type="submission" date="2020-08" db="EMBL/GenBank/DDBJ databases">
        <title>Genomic Encyclopedia of Archaeal and Bacterial Type Strains, Phase II (KMG-II): from individual species to whole genera.</title>
        <authorList>
            <person name="Goeker M."/>
        </authorList>
    </citation>
    <scope>NUCLEOTIDE SEQUENCE [LARGE SCALE GENOMIC DNA]</scope>
    <source>
        <strain evidence="2 3">DSM 43850</strain>
    </source>
</reference>
<dbReference type="Gene3D" id="3.40.50.1820">
    <property type="entry name" value="alpha/beta hydrolase"/>
    <property type="match status" value="1"/>
</dbReference>
<dbReference type="RefSeq" id="WP_025357244.1">
    <property type="nucleotide sequence ID" value="NZ_BAAABQ010000061.1"/>
</dbReference>
<comment type="caution">
    <text evidence="2">The sequence shown here is derived from an EMBL/GenBank/DDBJ whole genome shotgun (WGS) entry which is preliminary data.</text>
</comment>
<protein>
    <submittedName>
        <fullName evidence="2">Pimeloyl-ACP methyl ester carboxylesterase</fullName>
    </submittedName>
</protein>
<dbReference type="EMBL" id="JACJID010000010">
    <property type="protein sequence ID" value="MBA8931889.1"/>
    <property type="molecule type" value="Genomic_DNA"/>
</dbReference>
<dbReference type="Pfam" id="PF12146">
    <property type="entry name" value="Hydrolase_4"/>
    <property type="match status" value="1"/>
</dbReference>
<proteinExistence type="predicted"/>
<evidence type="ECO:0000313" key="2">
    <source>
        <dbReference type="EMBL" id="MBA8931889.1"/>
    </source>
</evidence>
<dbReference type="SUPFAM" id="SSF53474">
    <property type="entry name" value="alpha/beta-Hydrolases"/>
    <property type="match status" value="1"/>
</dbReference>
<dbReference type="InterPro" id="IPR029058">
    <property type="entry name" value="AB_hydrolase_fold"/>
</dbReference>
<evidence type="ECO:0000313" key="3">
    <source>
        <dbReference type="Proteomes" id="UP000517916"/>
    </source>
</evidence>
<gene>
    <name evidence="2" type="ORF">BC739_009148</name>
</gene>
<name>A0ABR6BY92_9PSEU</name>
<organism evidence="2 3">
    <name type="scientific">Kutzneria viridogrisea</name>
    <dbReference type="NCBI Taxonomy" id="47990"/>
    <lineage>
        <taxon>Bacteria</taxon>
        <taxon>Bacillati</taxon>
        <taxon>Actinomycetota</taxon>
        <taxon>Actinomycetes</taxon>
        <taxon>Pseudonocardiales</taxon>
        <taxon>Pseudonocardiaceae</taxon>
        <taxon>Kutzneria</taxon>
    </lineage>
</organism>